<accession>A0A0E9SH44</accession>
<proteinExistence type="predicted"/>
<reference evidence="1" key="2">
    <citation type="journal article" date="2015" name="Fish Shellfish Immunol.">
        <title>Early steps in the European eel (Anguilla anguilla)-Vibrio vulnificus interaction in the gills: Role of the RtxA13 toxin.</title>
        <authorList>
            <person name="Callol A."/>
            <person name="Pajuelo D."/>
            <person name="Ebbesson L."/>
            <person name="Teles M."/>
            <person name="MacKenzie S."/>
            <person name="Amaro C."/>
        </authorList>
    </citation>
    <scope>NUCLEOTIDE SEQUENCE</scope>
</reference>
<dbReference type="AlphaFoldDB" id="A0A0E9SH44"/>
<organism evidence="1">
    <name type="scientific">Anguilla anguilla</name>
    <name type="common">European freshwater eel</name>
    <name type="synonym">Muraena anguilla</name>
    <dbReference type="NCBI Taxonomy" id="7936"/>
    <lineage>
        <taxon>Eukaryota</taxon>
        <taxon>Metazoa</taxon>
        <taxon>Chordata</taxon>
        <taxon>Craniata</taxon>
        <taxon>Vertebrata</taxon>
        <taxon>Euteleostomi</taxon>
        <taxon>Actinopterygii</taxon>
        <taxon>Neopterygii</taxon>
        <taxon>Teleostei</taxon>
        <taxon>Anguilliformes</taxon>
        <taxon>Anguillidae</taxon>
        <taxon>Anguilla</taxon>
    </lineage>
</organism>
<reference evidence="1" key="1">
    <citation type="submission" date="2014-11" db="EMBL/GenBank/DDBJ databases">
        <authorList>
            <person name="Amaro Gonzalez C."/>
        </authorList>
    </citation>
    <scope>NUCLEOTIDE SEQUENCE</scope>
</reference>
<protein>
    <submittedName>
        <fullName evidence="1">Uncharacterized protein</fullName>
    </submittedName>
</protein>
<dbReference type="EMBL" id="GBXM01067868">
    <property type="protein sequence ID" value="JAH40709.1"/>
    <property type="molecule type" value="Transcribed_RNA"/>
</dbReference>
<sequence length="43" mass="4869">MLGPRFPTQFNHPFSSDCPTSYVDTDIPFQGWKCLQCGNNTFA</sequence>
<name>A0A0E9SH44_ANGAN</name>
<evidence type="ECO:0000313" key="1">
    <source>
        <dbReference type="EMBL" id="JAH40709.1"/>
    </source>
</evidence>